<dbReference type="PANTHER" id="PTHR13832:SF803">
    <property type="entry name" value="PROTEIN PHOSPHATASE 1G"/>
    <property type="match status" value="1"/>
</dbReference>
<dbReference type="SMART" id="SM00332">
    <property type="entry name" value="PP2Cc"/>
    <property type="match status" value="1"/>
</dbReference>
<feature type="compositionally biased region" description="Basic and acidic residues" evidence="12">
    <location>
        <begin position="1496"/>
        <end position="1509"/>
    </location>
</feature>
<feature type="region of interest" description="Disordered" evidence="12">
    <location>
        <begin position="579"/>
        <end position="711"/>
    </location>
</feature>
<dbReference type="InterPro" id="IPR001932">
    <property type="entry name" value="PPM-type_phosphatase-like_dom"/>
</dbReference>
<feature type="compositionally biased region" description="Polar residues" evidence="12">
    <location>
        <begin position="1057"/>
        <end position="1069"/>
    </location>
</feature>
<dbReference type="Proteomes" id="UP000224006">
    <property type="component" value="Chromosome I"/>
</dbReference>
<dbReference type="RefSeq" id="XP_029222617.1">
    <property type="nucleotide sequence ID" value="XM_029359704.1"/>
</dbReference>
<proteinExistence type="inferred from homology"/>
<comment type="caution">
    <text evidence="15">The sequence shown here is derived from an EMBL/GenBank/DDBJ whole genome shotgun (WGS) entry which is preliminary data.</text>
</comment>
<feature type="compositionally biased region" description="Polar residues" evidence="12">
    <location>
        <begin position="1406"/>
        <end position="1415"/>
    </location>
</feature>
<feature type="compositionally biased region" description="Acidic residues" evidence="12">
    <location>
        <begin position="2191"/>
        <end position="2201"/>
    </location>
</feature>
<feature type="compositionally biased region" description="Basic and acidic residues" evidence="12">
    <location>
        <begin position="1115"/>
        <end position="1155"/>
    </location>
</feature>
<feature type="compositionally biased region" description="Low complexity" evidence="12">
    <location>
        <begin position="1304"/>
        <end position="1318"/>
    </location>
</feature>
<feature type="compositionally biased region" description="Low complexity" evidence="12">
    <location>
        <begin position="435"/>
        <end position="469"/>
    </location>
</feature>
<dbReference type="PROSITE" id="PS50006">
    <property type="entry name" value="FHA_DOMAIN"/>
    <property type="match status" value="1"/>
</dbReference>
<evidence type="ECO:0000259" key="14">
    <source>
        <dbReference type="PROSITE" id="PS51746"/>
    </source>
</evidence>
<feature type="region of interest" description="Disordered" evidence="12">
    <location>
        <begin position="2332"/>
        <end position="2398"/>
    </location>
</feature>
<feature type="compositionally biased region" description="Low complexity" evidence="12">
    <location>
        <begin position="606"/>
        <end position="631"/>
    </location>
</feature>
<evidence type="ECO:0000313" key="15">
    <source>
        <dbReference type="EMBL" id="PFH38608.1"/>
    </source>
</evidence>
<feature type="compositionally biased region" description="Basic and acidic residues" evidence="12">
    <location>
        <begin position="1015"/>
        <end position="1029"/>
    </location>
</feature>
<comment type="subcellular location">
    <subcellularLocation>
        <location evidence="2">Membrane</location>
        <topology evidence="2">Peripheral membrane protein</topology>
    </subcellularLocation>
</comment>
<feature type="compositionally biased region" description="Polar residues" evidence="12">
    <location>
        <begin position="632"/>
        <end position="646"/>
    </location>
</feature>
<feature type="region of interest" description="Disordered" evidence="12">
    <location>
        <begin position="1946"/>
        <end position="1972"/>
    </location>
</feature>
<feature type="compositionally biased region" description="Low complexity" evidence="12">
    <location>
        <begin position="3303"/>
        <end position="3326"/>
    </location>
</feature>
<accession>A0A2A9MJ87</accession>
<feature type="compositionally biased region" description="Basic and acidic residues" evidence="12">
    <location>
        <begin position="664"/>
        <end position="676"/>
    </location>
</feature>
<dbReference type="EC" id="3.1.3.16" evidence="4"/>
<dbReference type="PROSITE" id="PS01032">
    <property type="entry name" value="PPM_1"/>
    <property type="match status" value="1"/>
</dbReference>
<feature type="region of interest" description="Disordered" evidence="12">
    <location>
        <begin position="3303"/>
        <end position="3350"/>
    </location>
</feature>
<name>A0A2A9MJ87_BESBE</name>
<feature type="compositionally biased region" description="Gly residues" evidence="12">
    <location>
        <begin position="2094"/>
        <end position="2105"/>
    </location>
</feature>
<feature type="compositionally biased region" description="Low complexity" evidence="12">
    <location>
        <begin position="971"/>
        <end position="984"/>
    </location>
</feature>
<feature type="compositionally biased region" description="Basic and acidic residues" evidence="12">
    <location>
        <begin position="985"/>
        <end position="997"/>
    </location>
</feature>
<evidence type="ECO:0000256" key="12">
    <source>
        <dbReference type="SAM" id="MobiDB-lite"/>
    </source>
</evidence>
<feature type="compositionally biased region" description="Low complexity" evidence="12">
    <location>
        <begin position="1327"/>
        <end position="1346"/>
    </location>
</feature>
<dbReference type="SUPFAM" id="SSF49879">
    <property type="entry name" value="SMAD/FHA domain"/>
    <property type="match status" value="1"/>
</dbReference>
<evidence type="ECO:0000256" key="10">
    <source>
        <dbReference type="ARBA" id="ARBA00047761"/>
    </source>
</evidence>
<feature type="compositionally biased region" description="Basic and acidic residues" evidence="12">
    <location>
        <begin position="1596"/>
        <end position="1609"/>
    </location>
</feature>
<feature type="region of interest" description="Disordered" evidence="12">
    <location>
        <begin position="971"/>
        <end position="1639"/>
    </location>
</feature>
<feature type="compositionally biased region" description="Low complexity" evidence="12">
    <location>
        <begin position="1544"/>
        <end position="1554"/>
    </location>
</feature>
<feature type="compositionally biased region" description="Basic and acidic residues" evidence="12">
    <location>
        <begin position="1453"/>
        <end position="1464"/>
    </location>
</feature>
<dbReference type="PANTHER" id="PTHR13832">
    <property type="entry name" value="PROTEIN PHOSPHATASE 2C"/>
    <property type="match status" value="1"/>
</dbReference>
<evidence type="ECO:0000256" key="8">
    <source>
        <dbReference type="ARBA" id="ARBA00022912"/>
    </source>
</evidence>
<feature type="region of interest" description="Disordered" evidence="12">
    <location>
        <begin position="296"/>
        <end position="372"/>
    </location>
</feature>
<dbReference type="InterPro" id="IPR000222">
    <property type="entry name" value="PP2C_BS"/>
</dbReference>
<feature type="region of interest" description="Disordered" evidence="12">
    <location>
        <begin position="1686"/>
        <end position="1908"/>
    </location>
</feature>
<feature type="domain" description="FHA" evidence="13">
    <location>
        <begin position="196"/>
        <end position="258"/>
    </location>
</feature>
<dbReference type="GO" id="GO:0046872">
    <property type="term" value="F:metal ion binding"/>
    <property type="evidence" value="ECO:0007669"/>
    <property type="project" value="UniProtKB-KW"/>
</dbReference>
<sequence>MHSLSAFAAGQCAPTVASSSTSTASAVCPSAQHRTDAFSSPAPLPSGSTGRADAIEACRRGAPPDASLGFLAPWATPETRRRAATVGLGAGHRPRERARHQGAGVGGGAPPSASEALAMQTLVAWETVREAYAGFEAELAGWTEAFSTLTRTHLAPLFVPGAAPDGPTEQALPRTPHHHAVVQCVRGPFAGRFFYVNKGRKGDILGGGKGNREVTMYIEHAGLSEAHAQLVEDAGDNATRKENTLVLIDLHSENGTWVRLRWDLPIPVCSEPGLAVSPPPLLRGKRCLAALAKRRSGDFSSSGSSSSPLLPAAAAPSVLPPRAHASASLAHRGQTPRRCDEPPASPANGCVTHAGDEGVLPRPRPQGGATSDSYQVLHFEGTLLRLSRGDPLSPLEAFDEFLKAFELSHLEREILRGLQQQCRCHENTVQPSGRASCSFSAPSSESASPPSSLSSPSSLPSPSSASAVDTSVSSALPWPECPKHVRRPEETLLWTAERGRSGVSLDGTGSQPPDPLFSRNQGLSRLLHDADAELSPSSPRSPCFLSRTGACRCLRNPLVRLAELSPDCILSSPRPACRQGEAAEQSEANADAHGSSFPSILASQLPPVASSPSRRLSSSSPSLAVSAVSLPGSSPASPSKRGQITFSAAAATTQWASQEGAPDEVSRRHSTAEDRSMPYAGDEGERCGDNTPSCERIDDPWSCGGDSKDLASEDEATAEVFRGAAAEPPVVPARPSSCSPACQLTVPPGSTRDGRGGGCDGDEEEAGEDQGARTELSHEDLAKWQLACQELPRFYLPLEVKSRPLEIFDLASGAFLGRVGWSGACLLPSSSCCPSASPSTPSASSPSLTPCPPSTLLGPRPHQAAAASTSTRSPAASRFPHTSSHSSSVTTWSSSLADAAAVGSAPLMLPLSAPSPESFTKGELAEHAAAEDAHLLPLKASPAPPACQFSPSKNVSSSLFQALLAEGPTDAAAGAAAAPSPLSAGEREDPKREELRLQTRLSPAGGRHAERRRAGRDERGEDGGSDKAGQRAAPELAVERPALLQKVGMRAEGVSVASPTQQRGNSSLSERWPSVVGGESAESQTPGGGPVQDSLATPAPPLESGVRSGEGETGQSRREPLAREEEVHGAEEKLTDAGRRKPEDDRRSGGTREGETNTGEADTAPVSLCRLSPTLGEPSVAQSHEPCSQFPPPSSTLEQAAQADAVGDDKRKRAVDELARPTENKGGGLCHNKSDRRGQRRTVSLSGPVPWDRRAAKGCASLWGSDAPRNSAASSSVSTKPHRCDYFSDYSHPAQDRPADRCSRSASSLGSPSASAPLQGHKPAHPESPSVSSPSLLASSSPSPAAGVRFPLAKCGKRFAEGPQPPALPRSAPLQRPASAESPLRPAVRAASGTFSSPSFFLRGASTKSTESESALQRKNESGDGEAAPQEKSVRGAAHVLQPPEGAHTQVETTRKDGAQAERLRRMRTLAWEDTDNATEDAEEDGRPLPGAVSMRRREAGGGVAREENEATQIPRPRRLQLSACAEEQGEDVRPPSDIENEVEGGITATAAGAKTDDDEAAGRGELAKGSEGVVTEEDVRRCQTQAEAQGGRTTLDARDGEVLQREPVETTEEAGLAGERHEGGHEEAVQRGEDESVVRKNRTTNALFAQTPQHCTSPTLPMSGASSSSAERTASLHQVFTSKYTFNDEDRGGQIPLERPPLFSSRRSCASPPLAPKPVAAASTFASLAGLPTPQARSNATNSDEERRGEHEGGNLKGQLLRDMHATLLKKPFRRVTEEEEGDKEQTRGTQPEEGARNLQSRQACEGAQPGDLKNRDNAQTETDALPAARRPQKSSRRTPPRAHAVKGRERETDKRREGEQDAEAAQSVSVDVKLAREKNQVLEGTSREEEGDWIPHERTRAREDKETERHRIARARENEFNCALCFPLFSSIPSALVSPLRRFQSSPSLRGSSSSLPSSHSSVPASLASSFSPPPSFEPFALASSSSFSADRCGTAASLAASPSVSRSAASTSPSSSACAPLFRLGSSPLRRRMAEERVNPTGGLDGERSRRLTSAPRPCLAPPTKKRTRAEPQQEGFERAGESKERDRGRGGWAPGSLGGGNEHTELARLARAEDKVPRRSLLPSGFVSSSLCLSRGGEKVADASACTRQSEGEGKKSAAKSTQREREPTGKRGEKQTCEERHRQVDEGEAGAEEEGLEERVWKGDGEAEAEDVETQTRCSRGAPAEGQDEEADAHADGDQKADEEGTICTAEGQEDGGLLSQMPFRHLAASPRSPAFAVSPPRSSALSSAPSVSSALFASRCLSYLSSSTSFFPPLFPSFRSARASSLSSSLPSSPRRPSHEPARRAYSPPTPRLGASSSSISSLLPSSPSLDSPFSRPSPLSRPASPSASCLSSCSPPAARDVASSSPDAFSSSLLPASLDDSVWLPRVQCMRASPSADSREGARRAPATSGKEARGIASSQQKGSEVHQRGEKENNADSACDASRSNGCSPLRAVSGATKEGPERDICFASESLLTQKKRTADDRGHTLSLFGQRQATEDSTEAGDDDALRFDADEAILSRDGGIHESGDGNDNDPTSGSAPPASLTTDTPSVSTLKKDEAIALANSGEEVGRGAGSGPQAPRGYQRDGERKAAQPVLAPAIRHNAAVVGGALGDAGGALGDAGGALGDAGVAVHSRRAAARQAASGDLAHDACAPTTAASVRKNLETGSDSGTPLQSEPGHSGLGADSGASACAPTGATLDSDYRFLWGKKSTIKDDTVSWRTPIPTTSHPLHRGSSISLGAHTWRQAGAVSSSGSGWAPPGPAPVRRAQIATAIGGEPSGAGTFLGCAAARSARGKGGDEEQKKRPALPFVFYRQHVGFREARDHLLRHPRRDRPVIVIPVSSSGASSPSPLSPSCPVSLLAEPCPWSTLSAPLSPSRRSSLAPSPLPSSPVLSHSSYLASSAPVRMLRGSDSDPLVSASSGPEEKRPLSHGGADALQHHGSWCRPLPAAASFCSPLASSPPSVHSSLAPAVSPPAASCPSRDSAVQHPRFSSVSPSPPSSVASSRRSDVLTCWNCGAEGRGVLALYFAGAFQLLSLPSKPSQAAAPSEYFLSLAPHCPLSLSPDAAFRLGRRLEFAVLRFCVGVKSARGCRRTMEDAELVVQDLRVSSAFSCSFFGVYDGHGGRDCAEFVKRHLHLTFRQQLLQLCGQLELSPCVNFHIFQALYFAFLLTDAAYLKRQRDARAHADAVRAAPPSIAASRARFEGSPHAARAADDGLGLLTPPPPPRGDLLGETGRCAHVDAESHAEPAVALEAATSASPHPTAAKTATASAPGARASDGPRGPAYPPLSLGGGSRPQARPVHDELPASRLAKGGSASGCASVVVVVVGGAVWCANCGDARAVLACGGRAVDLSSDHKPTRRDELNRIIRAGGFVRGRRVLGRLAVSRAFGDIEYKGSLYEELEDEDACAAGGEDSEGREREERRGEEKACGEEKAPTARPAEEGKKNSKVHGCRGICSFENPTRQTAHGRFEEGKQLYVGRRHGQGDVFFCSAFSSLPAAPSCSASTDGAEARRDRWAGVGTDGEAMKKGGSQESFPKATLSEKRRKIYREPLVIAVPEIRLHILSPSDDFLLLACDGLFDVFSSQEAVAFIYSRLSAMPPYEQDPQKAVDELVAAAIEERNTRDNVTAILVVFNPIVTARS</sequence>
<feature type="compositionally biased region" description="Basic and acidic residues" evidence="12">
    <location>
        <begin position="1619"/>
        <end position="1639"/>
    </location>
</feature>
<keyword evidence="5" id="KW-0479">Metal-binding</keyword>
<feature type="compositionally biased region" description="Polar residues" evidence="12">
    <location>
        <begin position="2713"/>
        <end position="2723"/>
    </location>
</feature>
<feature type="compositionally biased region" description="Basic and acidic residues" evidence="12">
    <location>
        <begin position="2471"/>
        <end position="2482"/>
    </location>
</feature>
<feature type="compositionally biased region" description="Basic and acidic residues" evidence="12">
    <location>
        <begin position="2237"/>
        <end position="2248"/>
    </location>
</feature>
<feature type="compositionally biased region" description="Basic and acidic residues" evidence="12">
    <location>
        <begin position="2154"/>
        <end position="2190"/>
    </location>
</feature>
<feature type="compositionally biased region" description="Low complexity" evidence="12">
    <location>
        <begin position="2282"/>
        <end position="2294"/>
    </location>
</feature>
<feature type="region of interest" description="Disordered" evidence="12">
    <location>
        <begin position="495"/>
        <end position="520"/>
    </location>
</feature>
<feature type="domain" description="PPM-type phosphatase" evidence="14">
    <location>
        <begin position="3130"/>
        <end position="3683"/>
    </location>
</feature>
<keyword evidence="16" id="KW-1185">Reference proteome</keyword>
<feature type="region of interest" description="Disordered" evidence="12">
    <location>
        <begin position="2924"/>
        <end position="2943"/>
    </location>
</feature>
<comment type="catalytic activity">
    <reaction evidence="10">
        <text>O-phospho-L-seryl-[protein] + H2O = L-seryl-[protein] + phosphate</text>
        <dbReference type="Rhea" id="RHEA:20629"/>
        <dbReference type="Rhea" id="RHEA-COMP:9863"/>
        <dbReference type="Rhea" id="RHEA-COMP:11604"/>
        <dbReference type="ChEBI" id="CHEBI:15377"/>
        <dbReference type="ChEBI" id="CHEBI:29999"/>
        <dbReference type="ChEBI" id="CHEBI:43474"/>
        <dbReference type="ChEBI" id="CHEBI:83421"/>
        <dbReference type="EC" id="3.1.3.16"/>
    </reaction>
</comment>
<feature type="compositionally biased region" description="Basic and acidic residues" evidence="12">
    <location>
        <begin position="1848"/>
        <end position="1861"/>
    </location>
</feature>
<keyword evidence="9" id="KW-0464">Manganese</keyword>
<evidence type="ECO:0000256" key="6">
    <source>
        <dbReference type="ARBA" id="ARBA00022801"/>
    </source>
</evidence>
<keyword evidence="6" id="KW-0378">Hydrolase</keyword>
<feature type="region of interest" description="Disordered" evidence="12">
    <location>
        <begin position="429"/>
        <end position="469"/>
    </location>
</feature>
<dbReference type="InterPro" id="IPR015655">
    <property type="entry name" value="PP2C"/>
</dbReference>
<feature type="compositionally biased region" description="Basic and acidic residues" evidence="12">
    <location>
        <begin position="2106"/>
        <end position="2121"/>
    </location>
</feature>
<feature type="region of interest" description="Disordered" evidence="12">
    <location>
        <begin position="728"/>
        <end position="776"/>
    </location>
</feature>
<feature type="compositionally biased region" description="Basic and acidic residues" evidence="12">
    <location>
        <begin position="3464"/>
        <end position="3495"/>
    </location>
</feature>
<feature type="compositionally biased region" description="Low complexity" evidence="12">
    <location>
        <begin position="300"/>
        <end position="323"/>
    </location>
</feature>
<keyword evidence="7" id="KW-0460">Magnesium</keyword>
<feature type="compositionally biased region" description="Low complexity" evidence="12">
    <location>
        <begin position="3013"/>
        <end position="3029"/>
    </location>
</feature>
<dbReference type="KEGG" id="bbes:BESB_009500"/>
<feature type="region of interest" description="Disordered" evidence="12">
    <location>
        <begin position="2957"/>
        <end position="2983"/>
    </location>
</feature>
<dbReference type="Gene3D" id="2.60.200.20">
    <property type="match status" value="1"/>
</dbReference>
<evidence type="ECO:0000256" key="11">
    <source>
        <dbReference type="ARBA" id="ARBA00048336"/>
    </source>
</evidence>
<feature type="compositionally biased region" description="Basic and acidic residues" evidence="12">
    <location>
        <begin position="1294"/>
        <end position="1303"/>
    </location>
</feature>
<evidence type="ECO:0000256" key="9">
    <source>
        <dbReference type="ARBA" id="ARBA00023211"/>
    </source>
</evidence>
<feature type="compositionally biased region" description="Low complexity" evidence="12">
    <location>
        <begin position="2361"/>
        <end position="2398"/>
    </location>
</feature>
<evidence type="ECO:0000313" key="16">
    <source>
        <dbReference type="Proteomes" id="UP000224006"/>
    </source>
</evidence>
<dbReference type="STRING" id="94643.A0A2A9MJ87"/>
<comment type="cofactor">
    <cofactor evidence="1">
        <name>Mn(2+)</name>
        <dbReference type="ChEBI" id="CHEBI:29035"/>
    </cofactor>
</comment>
<evidence type="ECO:0000256" key="5">
    <source>
        <dbReference type="ARBA" id="ARBA00022723"/>
    </source>
</evidence>
<comment type="catalytic activity">
    <reaction evidence="11">
        <text>O-phospho-L-threonyl-[protein] + H2O = L-threonyl-[protein] + phosphate</text>
        <dbReference type="Rhea" id="RHEA:47004"/>
        <dbReference type="Rhea" id="RHEA-COMP:11060"/>
        <dbReference type="Rhea" id="RHEA-COMP:11605"/>
        <dbReference type="ChEBI" id="CHEBI:15377"/>
        <dbReference type="ChEBI" id="CHEBI:30013"/>
        <dbReference type="ChEBI" id="CHEBI:43474"/>
        <dbReference type="ChEBI" id="CHEBI:61977"/>
        <dbReference type="EC" id="3.1.3.16"/>
    </reaction>
</comment>
<evidence type="ECO:0000256" key="2">
    <source>
        <dbReference type="ARBA" id="ARBA00004170"/>
    </source>
</evidence>
<feature type="compositionally biased region" description="Basic and acidic residues" evidence="12">
    <location>
        <begin position="1875"/>
        <end position="1908"/>
    </location>
</feature>
<organism evidence="15 16">
    <name type="scientific">Besnoitia besnoiti</name>
    <name type="common">Apicomplexan protozoan</name>
    <dbReference type="NCBI Taxonomy" id="94643"/>
    <lineage>
        <taxon>Eukaryota</taxon>
        <taxon>Sar</taxon>
        <taxon>Alveolata</taxon>
        <taxon>Apicomplexa</taxon>
        <taxon>Conoidasida</taxon>
        <taxon>Coccidia</taxon>
        <taxon>Eucoccidiorida</taxon>
        <taxon>Eimeriorina</taxon>
        <taxon>Sarcocystidae</taxon>
        <taxon>Besnoitia</taxon>
    </lineage>
</organism>
<dbReference type="CDD" id="cd00060">
    <property type="entry name" value="FHA"/>
    <property type="match status" value="1"/>
</dbReference>
<dbReference type="SUPFAM" id="SSF81606">
    <property type="entry name" value="PP2C-like"/>
    <property type="match status" value="1"/>
</dbReference>
<feature type="compositionally biased region" description="Low complexity" evidence="12">
    <location>
        <begin position="2332"/>
        <end position="2341"/>
    </location>
</feature>
<dbReference type="GO" id="GO:0004722">
    <property type="term" value="F:protein serine/threonine phosphatase activity"/>
    <property type="evidence" value="ECO:0007669"/>
    <property type="project" value="UniProtKB-EC"/>
</dbReference>
<evidence type="ECO:0000256" key="3">
    <source>
        <dbReference type="ARBA" id="ARBA00006702"/>
    </source>
</evidence>
<protein>
    <recommendedName>
        <fullName evidence="4">protein-serine/threonine phosphatase</fullName>
        <ecNumber evidence="4">3.1.3.16</ecNumber>
    </recommendedName>
</protein>
<dbReference type="InterPro" id="IPR000253">
    <property type="entry name" value="FHA_dom"/>
</dbReference>
<feature type="region of interest" description="Disordered" evidence="12">
    <location>
        <begin position="2711"/>
        <end position="2737"/>
    </location>
</feature>
<feature type="region of interest" description="Disordered" evidence="12">
    <location>
        <begin position="3013"/>
        <end position="3053"/>
    </location>
</feature>
<dbReference type="Gene3D" id="3.60.40.10">
    <property type="entry name" value="PPM-type phosphatase domain"/>
    <property type="match status" value="3"/>
</dbReference>
<evidence type="ECO:0000256" key="4">
    <source>
        <dbReference type="ARBA" id="ARBA00013081"/>
    </source>
</evidence>
<feature type="compositionally biased region" description="Low complexity" evidence="12">
    <location>
        <begin position="647"/>
        <end position="658"/>
    </location>
</feature>
<feature type="region of interest" description="Disordered" evidence="12">
    <location>
        <begin position="2439"/>
        <end position="2641"/>
    </location>
</feature>
<evidence type="ECO:0000256" key="7">
    <source>
        <dbReference type="ARBA" id="ARBA00022842"/>
    </source>
</evidence>
<dbReference type="GeneID" id="40306012"/>
<evidence type="ECO:0000259" key="13">
    <source>
        <dbReference type="PROSITE" id="PS50006"/>
    </source>
</evidence>
<dbReference type="VEuPathDB" id="ToxoDB:BESB_009500"/>
<evidence type="ECO:0000256" key="1">
    <source>
        <dbReference type="ARBA" id="ARBA00001936"/>
    </source>
</evidence>
<dbReference type="Pfam" id="PF00481">
    <property type="entry name" value="PP2C"/>
    <property type="match status" value="3"/>
</dbReference>
<dbReference type="GO" id="GO:0016020">
    <property type="term" value="C:membrane"/>
    <property type="evidence" value="ECO:0007669"/>
    <property type="project" value="UniProtKB-SubCell"/>
</dbReference>
<reference evidence="15 16" key="1">
    <citation type="submission" date="2017-09" db="EMBL/GenBank/DDBJ databases">
        <title>Genome sequencing of Besnoitia besnoiti strain Bb-Ger1.</title>
        <authorList>
            <person name="Schares G."/>
            <person name="Venepally P."/>
            <person name="Lorenzi H.A."/>
        </authorList>
    </citation>
    <scope>NUCLEOTIDE SEQUENCE [LARGE SCALE GENOMIC DNA]</scope>
    <source>
        <strain evidence="15 16">Bb-Ger1</strain>
    </source>
</reference>
<dbReference type="EMBL" id="NWUJ01000001">
    <property type="protein sequence ID" value="PFH38608.1"/>
    <property type="molecule type" value="Genomic_DNA"/>
</dbReference>
<feature type="compositionally biased region" description="Polar residues" evidence="12">
    <location>
        <begin position="2580"/>
        <end position="2601"/>
    </location>
</feature>
<feature type="compositionally biased region" description="Basic and acidic residues" evidence="12">
    <location>
        <begin position="1745"/>
        <end position="1766"/>
    </location>
</feature>
<feature type="region of interest" description="Disordered" evidence="12">
    <location>
        <begin position="3248"/>
        <end position="3281"/>
    </location>
</feature>
<feature type="region of interest" description="Disordered" evidence="12">
    <location>
        <begin position="3454"/>
        <end position="3498"/>
    </location>
</feature>
<dbReference type="CDD" id="cd00143">
    <property type="entry name" value="PP2Cc"/>
    <property type="match status" value="1"/>
</dbReference>
<feature type="compositionally biased region" description="Basic and acidic residues" evidence="12">
    <location>
        <begin position="1207"/>
        <end position="1223"/>
    </location>
</feature>
<dbReference type="OrthoDB" id="332771at2759"/>
<feature type="compositionally biased region" description="Basic and acidic residues" evidence="12">
    <location>
        <begin position="2072"/>
        <end position="2093"/>
    </location>
</feature>
<feature type="region of interest" description="Disordered" evidence="12">
    <location>
        <begin position="87"/>
        <end position="112"/>
    </location>
</feature>
<feature type="compositionally biased region" description="Acidic residues" evidence="12">
    <location>
        <begin position="1473"/>
        <end position="1484"/>
    </location>
</feature>
<comment type="similarity">
    <text evidence="3">Belongs to the PP2C family.</text>
</comment>
<feature type="compositionally biased region" description="Basic residues" evidence="12">
    <location>
        <begin position="1832"/>
        <end position="1847"/>
    </location>
</feature>
<feature type="compositionally biased region" description="Low complexity" evidence="12">
    <location>
        <begin position="3037"/>
        <end position="3053"/>
    </location>
</feature>
<feature type="compositionally biased region" description="Low complexity" evidence="12">
    <location>
        <begin position="1947"/>
        <end position="1972"/>
    </location>
</feature>
<gene>
    <name evidence="15" type="ORF">BESB_009500</name>
</gene>
<dbReference type="PROSITE" id="PS51746">
    <property type="entry name" value="PPM_2"/>
    <property type="match status" value="1"/>
</dbReference>
<dbReference type="InterPro" id="IPR036457">
    <property type="entry name" value="PPM-type-like_dom_sf"/>
</dbReference>
<feature type="region of interest" description="Disordered" evidence="12">
    <location>
        <begin position="2033"/>
        <end position="2294"/>
    </location>
</feature>
<dbReference type="InterPro" id="IPR008984">
    <property type="entry name" value="SMAD_FHA_dom_sf"/>
</dbReference>
<feature type="region of interest" description="Disordered" evidence="12">
    <location>
        <begin position="836"/>
        <end position="889"/>
    </location>
</feature>
<keyword evidence="8" id="KW-0904">Protein phosphatase</keyword>